<comment type="caution">
    <text evidence="1">The sequence shown here is derived from an EMBL/GenBank/DDBJ whole genome shotgun (WGS) entry which is preliminary data.</text>
</comment>
<organism evidence="1 2">
    <name type="scientific">Brachionus plicatilis</name>
    <name type="common">Marine rotifer</name>
    <name type="synonym">Brachionus muelleri</name>
    <dbReference type="NCBI Taxonomy" id="10195"/>
    <lineage>
        <taxon>Eukaryota</taxon>
        <taxon>Metazoa</taxon>
        <taxon>Spiralia</taxon>
        <taxon>Gnathifera</taxon>
        <taxon>Rotifera</taxon>
        <taxon>Eurotatoria</taxon>
        <taxon>Monogononta</taxon>
        <taxon>Pseudotrocha</taxon>
        <taxon>Ploima</taxon>
        <taxon>Brachionidae</taxon>
        <taxon>Brachionus</taxon>
    </lineage>
</organism>
<evidence type="ECO:0000313" key="2">
    <source>
        <dbReference type="Proteomes" id="UP000276133"/>
    </source>
</evidence>
<protein>
    <submittedName>
        <fullName evidence="1">Uncharacterized protein</fullName>
    </submittedName>
</protein>
<reference evidence="1 2" key="1">
    <citation type="journal article" date="2018" name="Sci. Rep.">
        <title>Genomic signatures of local adaptation to the degree of environmental predictability in rotifers.</title>
        <authorList>
            <person name="Franch-Gras L."/>
            <person name="Hahn C."/>
            <person name="Garcia-Roger E.M."/>
            <person name="Carmona M.J."/>
            <person name="Serra M."/>
            <person name="Gomez A."/>
        </authorList>
    </citation>
    <scope>NUCLEOTIDE SEQUENCE [LARGE SCALE GENOMIC DNA]</scope>
    <source>
        <strain evidence="1">HYR1</strain>
    </source>
</reference>
<keyword evidence="2" id="KW-1185">Reference proteome</keyword>
<accession>A0A3M7QET6</accession>
<dbReference type="AlphaFoldDB" id="A0A3M7QET6"/>
<proteinExistence type="predicted"/>
<sequence length="66" mass="7627">FLIKRKEFKKNLQKKYSFLAACNFISNGFKLSLGFISDILFGIIEVLDILKSLPRRKSPPLLDCSY</sequence>
<dbReference type="EMBL" id="REGN01006369">
    <property type="protein sequence ID" value="RNA09799.1"/>
    <property type="molecule type" value="Genomic_DNA"/>
</dbReference>
<gene>
    <name evidence="1" type="ORF">BpHYR1_014812</name>
</gene>
<evidence type="ECO:0000313" key="1">
    <source>
        <dbReference type="EMBL" id="RNA09799.1"/>
    </source>
</evidence>
<feature type="non-terminal residue" evidence="1">
    <location>
        <position position="1"/>
    </location>
</feature>
<name>A0A3M7QET6_BRAPC</name>
<dbReference type="Proteomes" id="UP000276133">
    <property type="component" value="Unassembled WGS sequence"/>
</dbReference>